<dbReference type="AlphaFoldDB" id="X1A5N2"/>
<name>X1A5N2_9ZZZZ</name>
<comment type="caution">
    <text evidence="1">The sequence shown here is derived from an EMBL/GenBank/DDBJ whole genome shotgun (WGS) entry which is preliminary data.</text>
</comment>
<dbReference type="EMBL" id="BART01006543">
    <property type="protein sequence ID" value="GAG65472.1"/>
    <property type="molecule type" value="Genomic_DNA"/>
</dbReference>
<evidence type="ECO:0000313" key="1">
    <source>
        <dbReference type="EMBL" id="GAG65472.1"/>
    </source>
</evidence>
<organism evidence="1">
    <name type="scientific">marine sediment metagenome</name>
    <dbReference type="NCBI Taxonomy" id="412755"/>
    <lineage>
        <taxon>unclassified sequences</taxon>
        <taxon>metagenomes</taxon>
        <taxon>ecological metagenomes</taxon>
    </lineage>
</organism>
<gene>
    <name evidence="1" type="ORF">S01H4_14927</name>
</gene>
<accession>X1A5N2</accession>
<sequence length="35" mass="3905">DSIGNPIFWTGYTGCEKIKEILSPVLILKEKIIQG</sequence>
<reference evidence="1" key="1">
    <citation type="journal article" date="2014" name="Front. Microbiol.">
        <title>High frequency of phylogenetically diverse reductive dehalogenase-homologous genes in deep subseafloor sedimentary metagenomes.</title>
        <authorList>
            <person name="Kawai M."/>
            <person name="Futagami T."/>
            <person name="Toyoda A."/>
            <person name="Takaki Y."/>
            <person name="Nishi S."/>
            <person name="Hori S."/>
            <person name="Arai W."/>
            <person name="Tsubouchi T."/>
            <person name="Morono Y."/>
            <person name="Uchiyama I."/>
            <person name="Ito T."/>
            <person name="Fujiyama A."/>
            <person name="Inagaki F."/>
            <person name="Takami H."/>
        </authorList>
    </citation>
    <scope>NUCLEOTIDE SEQUENCE</scope>
    <source>
        <strain evidence="1">Expedition CK06-06</strain>
    </source>
</reference>
<feature type="non-terminal residue" evidence="1">
    <location>
        <position position="1"/>
    </location>
</feature>
<protein>
    <submittedName>
        <fullName evidence="1">Uncharacterized protein</fullName>
    </submittedName>
</protein>
<proteinExistence type="predicted"/>